<evidence type="ECO:0000256" key="1">
    <source>
        <dbReference type="ARBA" id="ARBA00001286"/>
    </source>
</evidence>
<dbReference type="InterPro" id="IPR036217">
    <property type="entry name" value="MethylDNA_cys_MeTrfase_DNAb"/>
</dbReference>
<dbReference type="GO" id="GO:0003908">
    <property type="term" value="F:methylated-DNA-[protein]-cysteine S-methyltransferase activity"/>
    <property type="evidence" value="ECO:0007669"/>
    <property type="project" value="UniProtKB-EC"/>
</dbReference>
<feature type="domain" description="Methylated-DNA-[protein]-cysteine S-methyltransferase DNA binding" evidence="9">
    <location>
        <begin position="33"/>
        <end position="116"/>
    </location>
</feature>
<keyword evidence="6" id="KW-0227">DNA damage</keyword>
<dbReference type="InterPro" id="IPR036388">
    <property type="entry name" value="WH-like_DNA-bd_sf"/>
</dbReference>
<dbReference type="PROSITE" id="PS00374">
    <property type="entry name" value="MGMT"/>
    <property type="match status" value="1"/>
</dbReference>
<dbReference type="KEGG" id="mzi:HWN40_00400"/>
<dbReference type="GO" id="GO:0032259">
    <property type="term" value="P:methylation"/>
    <property type="evidence" value="ECO:0007669"/>
    <property type="project" value="UniProtKB-KW"/>
</dbReference>
<dbReference type="EMBL" id="CP058215">
    <property type="protein sequence ID" value="QLC48843.1"/>
    <property type="molecule type" value="Genomic_DNA"/>
</dbReference>
<dbReference type="CDD" id="cd06445">
    <property type="entry name" value="ATase"/>
    <property type="match status" value="1"/>
</dbReference>
<keyword evidence="11" id="KW-1185">Reference proteome</keyword>
<evidence type="ECO:0000256" key="3">
    <source>
        <dbReference type="ARBA" id="ARBA00011918"/>
    </source>
</evidence>
<keyword evidence="4 10" id="KW-0489">Methyltransferase</keyword>
<reference evidence="10 11" key="1">
    <citation type="submission" date="2020-06" db="EMBL/GenBank/DDBJ databases">
        <title>Methanolobus halotolerans sp. nov., isolated from a saline lake Tus in Siberia.</title>
        <authorList>
            <person name="Shen Y."/>
            <person name="Chen S.-C."/>
            <person name="Lai M.-C."/>
            <person name="Huang H.-H."/>
            <person name="Chiu H.-H."/>
            <person name="Tang S.-L."/>
            <person name="Rogozin D.Y."/>
            <person name="Degermendzhy A.G."/>
        </authorList>
    </citation>
    <scope>NUCLEOTIDE SEQUENCE [LARGE SCALE GENOMIC DNA]</scope>
    <source>
        <strain evidence="10 11">DSM 21339</strain>
    </source>
</reference>
<evidence type="ECO:0000256" key="8">
    <source>
        <dbReference type="ARBA" id="ARBA00049348"/>
    </source>
</evidence>
<dbReference type="AlphaFoldDB" id="A0A7D5I3H7"/>
<dbReference type="PANTHER" id="PTHR10815:SF5">
    <property type="entry name" value="METHYLATED-DNA--PROTEIN-CYSTEINE METHYLTRANSFERASE"/>
    <property type="match status" value="1"/>
</dbReference>
<evidence type="ECO:0000313" key="10">
    <source>
        <dbReference type="EMBL" id="QLC48843.1"/>
    </source>
</evidence>
<dbReference type="NCBIfam" id="TIGR00589">
    <property type="entry name" value="ogt"/>
    <property type="match status" value="1"/>
</dbReference>
<sequence>MKNKTVFQAILRYFSGEEVDFSDYELDLSELTEFQQKVLTETRKIPYGETITYRELACRIGKEGASRAVGGALSRNPYPIIIPCHRVVSSSGTGGFCGENCGEKVEFKKKMLEMEKKALSDK</sequence>
<comment type="catalytic activity">
    <reaction evidence="8">
        <text>a 6-O-methyl-2'-deoxyguanosine in DNA + L-cysteinyl-[protein] = S-methyl-L-cysteinyl-[protein] + a 2'-deoxyguanosine in DNA</text>
        <dbReference type="Rhea" id="RHEA:24000"/>
        <dbReference type="Rhea" id="RHEA-COMP:10131"/>
        <dbReference type="Rhea" id="RHEA-COMP:10132"/>
        <dbReference type="Rhea" id="RHEA-COMP:11367"/>
        <dbReference type="Rhea" id="RHEA-COMP:11368"/>
        <dbReference type="ChEBI" id="CHEBI:29950"/>
        <dbReference type="ChEBI" id="CHEBI:82612"/>
        <dbReference type="ChEBI" id="CHEBI:85445"/>
        <dbReference type="ChEBI" id="CHEBI:85448"/>
        <dbReference type="EC" id="2.1.1.63"/>
    </reaction>
</comment>
<evidence type="ECO:0000256" key="7">
    <source>
        <dbReference type="ARBA" id="ARBA00023204"/>
    </source>
</evidence>
<comment type="catalytic activity">
    <reaction evidence="1">
        <text>a 4-O-methyl-thymidine in DNA + L-cysteinyl-[protein] = a thymidine in DNA + S-methyl-L-cysteinyl-[protein]</text>
        <dbReference type="Rhea" id="RHEA:53428"/>
        <dbReference type="Rhea" id="RHEA-COMP:10131"/>
        <dbReference type="Rhea" id="RHEA-COMP:10132"/>
        <dbReference type="Rhea" id="RHEA-COMP:13555"/>
        <dbReference type="Rhea" id="RHEA-COMP:13556"/>
        <dbReference type="ChEBI" id="CHEBI:29950"/>
        <dbReference type="ChEBI" id="CHEBI:82612"/>
        <dbReference type="ChEBI" id="CHEBI:137386"/>
        <dbReference type="ChEBI" id="CHEBI:137387"/>
        <dbReference type="EC" id="2.1.1.63"/>
    </reaction>
</comment>
<accession>A0A7D5I3H7</accession>
<dbReference type="OrthoDB" id="372118at2157"/>
<organism evidence="10 11">
    <name type="scientific">Methanolobus zinderi</name>
    <dbReference type="NCBI Taxonomy" id="536044"/>
    <lineage>
        <taxon>Archaea</taxon>
        <taxon>Methanobacteriati</taxon>
        <taxon>Methanobacteriota</taxon>
        <taxon>Stenosarchaea group</taxon>
        <taxon>Methanomicrobia</taxon>
        <taxon>Methanosarcinales</taxon>
        <taxon>Methanosarcinaceae</taxon>
        <taxon>Methanolobus</taxon>
    </lineage>
</organism>
<dbReference type="SUPFAM" id="SSF46767">
    <property type="entry name" value="Methylated DNA-protein cysteine methyltransferase, C-terminal domain"/>
    <property type="match status" value="1"/>
</dbReference>
<evidence type="ECO:0000259" key="9">
    <source>
        <dbReference type="Pfam" id="PF01035"/>
    </source>
</evidence>
<protein>
    <recommendedName>
        <fullName evidence="3">methylated-DNA--[protein]-cysteine S-methyltransferase</fullName>
        <ecNumber evidence="3">2.1.1.63</ecNumber>
    </recommendedName>
</protein>
<evidence type="ECO:0000256" key="4">
    <source>
        <dbReference type="ARBA" id="ARBA00022603"/>
    </source>
</evidence>
<dbReference type="GO" id="GO:0006281">
    <property type="term" value="P:DNA repair"/>
    <property type="evidence" value="ECO:0007669"/>
    <property type="project" value="UniProtKB-KW"/>
</dbReference>
<evidence type="ECO:0000256" key="6">
    <source>
        <dbReference type="ARBA" id="ARBA00022763"/>
    </source>
</evidence>
<evidence type="ECO:0000256" key="5">
    <source>
        <dbReference type="ARBA" id="ARBA00022679"/>
    </source>
</evidence>
<dbReference type="InterPro" id="IPR014048">
    <property type="entry name" value="MethylDNA_cys_MeTrfase_DNA-bd"/>
</dbReference>
<keyword evidence="5 10" id="KW-0808">Transferase</keyword>
<dbReference type="PANTHER" id="PTHR10815">
    <property type="entry name" value="METHYLATED-DNA--PROTEIN-CYSTEINE METHYLTRANSFERASE"/>
    <property type="match status" value="1"/>
</dbReference>
<dbReference type="EC" id="2.1.1.63" evidence="3"/>
<keyword evidence="7" id="KW-0234">DNA repair</keyword>
<dbReference type="FunFam" id="1.10.10.10:FF:000214">
    <property type="entry name" value="Methylated-DNA--protein-cysteine methyltransferase"/>
    <property type="match status" value="1"/>
</dbReference>
<dbReference type="Pfam" id="PF01035">
    <property type="entry name" value="DNA_binding_1"/>
    <property type="match status" value="1"/>
</dbReference>
<dbReference type="Gene3D" id="1.10.10.10">
    <property type="entry name" value="Winged helix-like DNA-binding domain superfamily/Winged helix DNA-binding domain"/>
    <property type="match status" value="1"/>
</dbReference>
<gene>
    <name evidence="10" type="ORF">HWN40_00400</name>
</gene>
<dbReference type="InterPro" id="IPR001497">
    <property type="entry name" value="MethylDNA_cys_MeTrfase_AS"/>
</dbReference>
<evidence type="ECO:0000256" key="2">
    <source>
        <dbReference type="ARBA" id="ARBA00008711"/>
    </source>
</evidence>
<comment type="similarity">
    <text evidence="2">Belongs to the MGMT family.</text>
</comment>
<evidence type="ECO:0000313" key="11">
    <source>
        <dbReference type="Proteomes" id="UP000509594"/>
    </source>
</evidence>
<proteinExistence type="inferred from homology"/>
<dbReference type="Proteomes" id="UP000509594">
    <property type="component" value="Chromosome"/>
</dbReference>
<name>A0A7D5I3H7_9EURY</name>